<comment type="caution">
    <text evidence="1">The sequence shown here is derived from an EMBL/GenBank/DDBJ whole genome shotgun (WGS) entry which is preliminary data.</text>
</comment>
<accession>A0ACB9RMI2</accession>
<dbReference type="Proteomes" id="UP001057402">
    <property type="component" value="Chromosome 4"/>
</dbReference>
<evidence type="ECO:0000313" key="1">
    <source>
        <dbReference type="EMBL" id="KAI4378648.1"/>
    </source>
</evidence>
<evidence type="ECO:0000313" key="2">
    <source>
        <dbReference type="Proteomes" id="UP001057402"/>
    </source>
</evidence>
<name>A0ACB9RMI2_9MYRT</name>
<gene>
    <name evidence="1" type="ORF">MLD38_016100</name>
</gene>
<keyword evidence="2" id="KW-1185">Reference proteome</keyword>
<protein>
    <submittedName>
        <fullName evidence="1">Uncharacterized protein</fullName>
    </submittedName>
</protein>
<sequence length="401" mass="45126">MYLRPLNPLFRPCIPLPPLVLSKTTWPRFICAAGVMGSDSIRSGVAQFRIRKISGYKTELLEVNADDPTVHVFFIPGNPGVVMYYKDFVESLYEQMDGKVSITAVGHLSHSKEDWAKGRLFSLQEQIDHKIDFIREELQKLKVPMLLVGHSIGSYISLEIFKRSPAAVSYCIGLYPFLTLNLESMKQSLIKNITQSLVVSLALSSIVASLGLLPTETTQFVVSNTVGKSWTKPAVEATCSHLLKFHMMRNILFMAMTEFHELKDEPNWAFMRANQQKLAFLFGIDDHWGPLQMHGESVFVPIDQIRKQVPGITLSVEREGHTHAFCCTEAGSRWVAHLVATLIKNNLPLSTKPASDKVISYLAFVRARPQKLSFFLIGIDNHQCRPFTNEFSLCHGGSQSR</sequence>
<reference evidence="2" key="1">
    <citation type="journal article" date="2023" name="Front. Plant Sci.">
        <title>Chromosomal-level genome assembly of Melastoma candidum provides insights into trichome evolution.</title>
        <authorList>
            <person name="Zhong Y."/>
            <person name="Wu W."/>
            <person name="Sun C."/>
            <person name="Zou P."/>
            <person name="Liu Y."/>
            <person name="Dai S."/>
            <person name="Zhou R."/>
        </authorList>
    </citation>
    <scope>NUCLEOTIDE SEQUENCE [LARGE SCALE GENOMIC DNA]</scope>
</reference>
<dbReference type="EMBL" id="CM042883">
    <property type="protein sequence ID" value="KAI4378648.1"/>
    <property type="molecule type" value="Genomic_DNA"/>
</dbReference>
<organism evidence="1 2">
    <name type="scientific">Melastoma candidum</name>
    <dbReference type="NCBI Taxonomy" id="119954"/>
    <lineage>
        <taxon>Eukaryota</taxon>
        <taxon>Viridiplantae</taxon>
        <taxon>Streptophyta</taxon>
        <taxon>Embryophyta</taxon>
        <taxon>Tracheophyta</taxon>
        <taxon>Spermatophyta</taxon>
        <taxon>Magnoliopsida</taxon>
        <taxon>eudicotyledons</taxon>
        <taxon>Gunneridae</taxon>
        <taxon>Pentapetalae</taxon>
        <taxon>rosids</taxon>
        <taxon>malvids</taxon>
        <taxon>Myrtales</taxon>
        <taxon>Melastomataceae</taxon>
        <taxon>Melastomatoideae</taxon>
        <taxon>Melastomateae</taxon>
        <taxon>Melastoma</taxon>
    </lineage>
</organism>
<proteinExistence type="predicted"/>